<dbReference type="STRING" id="760192.Halhy_6107"/>
<reference key="2">
    <citation type="submission" date="2011-04" db="EMBL/GenBank/DDBJ databases">
        <title>Complete sequence of chromosome of Haliscomenobacter hydrossis DSM 1100.</title>
        <authorList>
            <consortium name="US DOE Joint Genome Institute (JGI-PGF)"/>
            <person name="Lucas S."/>
            <person name="Han J."/>
            <person name="Lapidus A."/>
            <person name="Bruce D."/>
            <person name="Goodwin L."/>
            <person name="Pitluck S."/>
            <person name="Peters L."/>
            <person name="Kyrpides N."/>
            <person name="Mavromatis K."/>
            <person name="Ivanova N."/>
            <person name="Ovchinnikova G."/>
            <person name="Pagani I."/>
            <person name="Daligault H."/>
            <person name="Detter J.C."/>
            <person name="Han C."/>
            <person name="Land M."/>
            <person name="Hauser L."/>
            <person name="Markowitz V."/>
            <person name="Cheng J.-F."/>
            <person name="Hugenholtz P."/>
            <person name="Woyke T."/>
            <person name="Wu D."/>
            <person name="Verbarg S."/>
            <person name="Frueling A."/>
            <person name="Brambilla E."/>
            <person name="Klenk H.-P."/>
            <person name="Eisen J.A."/>
        </authorList>
    </citation>
    <scope>NUCLEOTIDE SEQUENCE</scope>
    <source>
        <strain>DSM 1100</strain>
    </source>
</reference>
<sequence length="98" mass="11789">MNTSQLIQEEQFMTIHPFVREIVEMLQPELIDHTDLLYAIERYVLHKQPNCPRGLGDELLSILEGMRYLHRQKMKLSTQQLSFELRKKQQEKQLRPLK</sequence>
<evidence type="ECO:0000313" key="1">
    <source>
        <dbReference type="EMBL" id="AEE53929.1"/>
    </source>
</evidence>
<dbReference type="Proteomes" id="UP000008461">
    <property type="component" value="Chromosome"/>
</dbReference>
<dbReference type="HOGENOM" id="CLU_2329833_0_0_10"/>
<name>F4L2L1_HALH1</name>
<dbReference type="EMBL" id="CP002691">
    <property type="protein sequence ID" value="AEE53929.1"/>
    <property type="molecule type" value="Genomic_DNA"/>
</dbReference>
<organism evidence="1 2">
    <name type="scientific">Haliscomenobacter hydrossis (strain ATCC 27775 / DSM 1100 / LMG 10767 / O)</name>
    <dbReference type="NCBI Taxonomy" id="760192"/>
    <lineage>
        <taxon>Bacteria</taxon>
        <taxon>Pseudomonadati</taxon>
        <taxon>Bacteroidota</taxon>
        <taxon>Saprospiria</taxon>
        <taxon>Saprospirales</taxon>
        <taxon>Haliscomenobacteraceae</taxon>
        <taxon>Haliscomenobacter</taxon>
    </lineage>
</organism>
<proteinExistence type="predicted"/>
<gene>
    <name evidence="1" type="ordered locus">Halhy_6107</name>
</gene>
<accession>F4L2L1</accession>
<dbReference type="AlphaFoldDB" id="F4L2L1"/>
<reference evidence="1 2" key="1">
    <citation type="journal article" date="2011" name="Stand. Genomic Sci.">
        <title>Complete genome sequence of Haliscomenobacter hydrossis type strain (O).</title>
        <authorList>
            <consortium name="US DOE Joint Genome Institute (JGI-PGF)"/>
            <person name="Daligault H."/>
            <person name="Lapidus A."/>
            <person name="Zeytun A."/>
            <person name="Nolan M."/>
            <person name="Lucas S."/>
            <person name="Del Rio T.G."/>
            <person name="Tice H."/>
            <person name="Cheng J.F."/>
            <person name="Tapia R."/>
            <person name="Han C."/>
            <person name="Goodwin L."/>
            <person name="Pitluck S."/>
            <person name="Liolios K."/>
            <person name="Pagani I."/>
            <person name="Ivanova N."/>
            <person name="Huntemann M."/>
            <person name="Mavromatis K."/>
            <person name="Mikhailova N."/>
            <person name="Pati A."/>
            <person name="Chen A."/>
            <person name="Palaniappan K."/>
            <person name="Land M."/>
            <person name="Hauser L."/>
            <person name="Brambilla E.M."/>
            <person name="Rohde M."/>
            <person name="Verbarg S."/>
            <person name="Goker M."/>
            <person name="Bristow J."/>
            <person name="Eisen J.A."/>
            <person name="Markowitz V."/>
            <person name="Hugenholtz P."/>
            <person name="Kyrpides N.C."/>
            <person name="Klenk H.P."/>
            <person name="Woyke T."/>
        </authorList>
    </citation>
    <scope>NUCLEOTIDE SEQUENCE [LARGE SCALE GENOMIC DNA]</scope>
    <source>
        <strain evidence="2">ATCC 27775 / DSM 1100 / LMG 10767 / O</strain>
    </source>
</reference>
<keyword evidence="2" id="KW-1185">Reference proteome</keyword>
<dbReference type="KEGG" id="hhy:Halhy_6107"/>
<protein>
    <submittedName>
        <fullName evidence="1">Uncharacterized protein</fullName>
    </submittedName>
</protein>
<evidence type="ECO:0000313" key="2">
    <source>
        <dbReference type="Proteomes" id="UP000008461"/>
    </source>
</evidence>